<dbReference type="EMBL" id="JAAXPE010000014">
    <property type="protein sequence ID" value="NKY87114.1"/>
    <property type="molecule type" value="Genomic_DNA"/>
</dbReference>
<feature type="compositionally biased region" description="Low complexity" evidence="1">
    <location>
        <begin position="13"/>
        <end position="24"/>
    </location>
</feature>
<evidence type="ECO:0000256" key="1">
    <source>
        <dbReference type="SAM" id="MobiDB-lite"/>
    </source>
</evidence>
<dbReference type="PANTHER" id="PTHR34219">
    <property type="entry name" value="IRON-REGULATED INNER MEMBRANE PROTEIN-RELATED"/>
    <property type="match status" value="1"/>
</dbReference>
<protein>
    <submittedName>
        <fullName evidence="3">PepSY domain-containing protein</fullName>
    </submittedName>
</protein>
<keyword evidence="4" id="KW-1185">Reference proteome</keyword>
<keyword evidence="2" id="KW-1133">Transmembrane helix</keyword>
<keyword evidence="2" id="KW-0472">Membrane</keyword>
<reference evidence="3 4" key="1">
    <citation type="submission" date="2020-04" db="EMBL/GenBank/DDBJ databases">
        <title>MicrobeNet Type strains.</title>
        <authorList>
            <person name="Nicholson A.C."/>
        </authorList>
    </citation>
    <scope>NUCLEOTIDE SEQUENCE [LARGE SCALE GENOMIC DNA]</scope>
    <source>
        <strain evidence="3 4">DSM 44445</strain>
    </source>
</reference>
<feature type="transmembrane region" description="Helical" evidence="2">
    <location>
        <begin position="193"/>
        <end position="221"/>
    </location>
</feature>
<dbReference type="Proteomes" id="UP000523447">
    <property type="component" value="Unassembled WGS sequence"/>
</dbReference>
<dbReference type="RefSeq" id="WP_083893250.1">
    <property type="nucleotide sequence ID" value="NZ_CAWPHS010000006.1"/>
</dbReference>
<comment type="caution">
    <text evidence="3">The sequence shown here is derived from an EMBL/GenBank/DDBJ whole genome shotgun (WGS) entry which is preliminary data.</text>
</comment>
<feature type="transmembrane region" description="Helical" evidence="2">
    <location>
        <begin position="399"/>
        <end position="421"/>
    </location>
</feature>
<evidence type="ECO:0000313" key="3">
    <source>
        <dbReference type="EMBL" id="NKY87114.1"/>
    </source>
</evidence>
<proteinExistence type="predicted"/>
<evidence type="ECO:0000313" key="4">
    <source>
        <dbReference type="Proteomes" id="UP000523447"/>
    </source>
</evidence>
<keyword evidence="2" id="KW-0812">Transmembrane</keyword>
<accession>A0A7X6LYS7</accession>
<dbReference type="AlphaFoldDB" id="A0A7X6LYS7"/>
<name>A0A7X6LYS7_9NOCA</name>
<dbReference type="InterPro" id="IPR005625">
    <property type="entry name" value="PepSY-ass_TM"/>
</dbReference>
<evidence type="ECO:0000256" key="2">
    <source>
        <dbReference type="SAM" id="Phobius"/>
    </source>
</evidence>
<feature type="transmembrane region" description="Helical" evidence="2">
    <location>
        <begin position="242"/>
        <end position="264"/>
    </location>
</feature>
<gene>
    <name evidence="3" type="ORF">HGA07_15885</name>
</gene>
<dbReference type="Pfam" id="PF03929">
    <property type="entry name" value="PepSY_TM"/>
    <property type="match status" value="1"/>
</dbReference>
<organism evidence="3 4">
    <name type="scientific">Nocardia veterana</name>
    <dbReference type="NCBI Taxonomy" id="132249"/>
    <lineage>
        <taxon>Bacteria</taxon>
        <taxon>Bacillati</taxon>
        <taxon>Actinomycetota</taxon>
        <taxon>Actinomycetes</taxon>
        <taxon>Mycobacteriales</taxon>
        <taxon>Nocardiaceae</taxon>
        <taxon>Nocardia</taxon>
    </lineage>
</organism>
<feature type="region of interest" description="Disordered" evidence="1">
    <location>
        <begin position="1"/>
        <end position="40"/>
    </location>
</feature>
<feature type="transmembrane region" description="Helical" evidence="2">
    <location>
        <begin position="52"/>
        <end position="73"/>
    </location>
</feature>
<sequence>MTEVASGAGPRVGGSTTTRTGRGSNRPAISASRRRRRTRKPVRRALTMLHRWSALILGIVLVVQSTSGAILLYHTELFRASHSTFYRHTEGDALEADRSVSFDRAVASVHEDDPSYPIGWVGFDHGVVVVGNSDFTEAYGIDPGTGRINERIRLTDGALGWLVDLHDCAFGCVKYPGAVPALRAEAPLLGVTWAAVILAAIGLLLVLLAVSGAVVWWPSFARLRHGFRVRTNKGRFARDRDLHDVIGIISVPFLLMWGITGAAMEVPAIEKAWLTITGGTSEPLPRDTFAPRPTAADRPAIAAGEASRIAITQHPGRLAYLVLPTPEKDYYQAFVAGDYAPYGHRAFYGGDVVVYINSHDPSDTEVVDASHDRPLANTFYAKVFEPAHFGWMVNGWWRLIWLVLGLTPLALAVTGLSTWLFKRRVRKRKRTARLTPAPTRR</sequence>